<dbReference type="EMBL" id="JASMQC010000019">
    <property type="protein sequence ID" value="KAK1937731.1"/>
    <property type="molecule type" value="Genomic_DNA"/>
</dbReference>
<comment type="similarity">
    <text evidence="1">Belongs to the CDC123 family.</text>
</comment>
<gene>
    <name evidence="2" type="ORF">P3T76_009468</name>
</gene>
<evidence type="ECO:0000313" key="2">
    <source>
        <dbReference type="EMBL" id="KAK1937731.1"/>
    </source>
</evidence>
<dbReference type="InterPro" id="IPR009772">
    <property type="entry name" value="CDC123"/>
</dbReference>
<dbReference type="GO" id="GO:0051301">
    <property type="term" value="P:cell division"/>
    <property type="evidence" value="ECO:0007669"/>
    <property type="project" value="UniProtKB-KW"/>
</dbReference>
<dbReference type="AlphaFoldDB" id="A0AAD9LIR0"/>
<accession>A0AAD9LIR0</accession>
<dbReference type="PANTHER" id="PTHR15323:SF6">
    <property type="entry name" value="CELL DIVISION CYCLE PROTEIN 123 HOMOLOG"/>
    <property type="match status" value="1"/>
</dbReference>
<name>A0AAD9LIR0_9STRA</name>
<dbReference type="Proteomes" id="UP001259832">
    <property type="component" value="Unassembled WGS sequence"/>
</dbReference>
<dbReference type="GO" id="GO:0005737">
    <property type="term" value="C:cytoplasm"/>
    <property type="evidence" value="ECO:0007669"/>
    <property type="project" value="TreeGrafter"/>
</dbReference>
<dbReference type="PANTHER" id="PTHR15323">
    <property type="entry name" value="D123 PROTEIN"/>
    <property type="match status" value="1"/>
</dbReference>
<protein>
    <submittedName>
        <fullName evidence="2">Cell division cycle protein 123</fullName>
    </submittedName>
</protein>
<proteinExistence type="inferred from homology"/>
<evidence type="ECO:0000256" key="1">
    <source>
        <dbReference type="ARBA" id="ARBA00011047"/>
    </source>
</evidence>
<comment type="caution">
    <text evidence="2">The sequence shown here is derived from an EMBL/GenBank/DDBJ whole genome shotgun (WGS) entry which is preliminary data.</text>
</comment>
<keyword evidence="2" id="KW-0131">Cell cycle</keyword>
<organism evidence="2 3">
    <name type="scientific">Phytophthora citrophthora</name>
    <dbReference type="NCBI Taxonomy" id="4793"/>
    <lineage>
        <taxon>Eukaryota</taxon>
        <taxon>Sar</taxon>
        <taxon>Stramenopiles</taxon>
        <taxon>Oomycota</taxon>
        <taxon>Peronosporomycetes</taxon>
        <taxon>Peronosporales</taxon>
        <taxon>Peronosporaceae</taxon>
        <taxon>Phytophthora</taxon>
    </lineage>
</organism>
<sequence>MTTIGNGAPPYSAVQVDNCAFASWYPQLKRVCIKGEVVVLPSEFVSLLLADGVTLPSAPVASGIESEDSEDDEEASSVLTDEQLTVISKVKVQVEKVLEDFGGKLFPKTNWSAPRDAAWMLGTLKCTSFEDVFLLLQASDFVVHDLIQPYIGCSDETKEKAPTESYLVLKKWCNFLDSMLFRCFVVGHRLVAVSQRNCDEFYEFLPDQQDELCELLYEFYKTNFRKSEGEFVFPDSNYSFDVYVDKRRRVYLLDINVFGAVTDTLLFSWDELMELQTDSPATAQDVEDEHHVIDFRVVESKKGIRANPLSGYRAPTDLVDHLAGGAGFDAFIEQVKRDNATAGDDSSDEETKEH</sequence>
<dbReference type="Pfam" id="PF07065">
    <property type="entry name" value="D123"/>
    <property type="match status" value="1"/>
</dbReference>
<evidence type="ECO:0000313" key="3">
    <source>
        <dbReference type="Proteomes" id="UP001259832"/>
    </source>
</evidence>
<reference evidence="2" key="1">
    <citation type="submission" date="2023-08" db="EMBL/GenBank/DDBJ databases">
        <title>Reference Genome Resource for the Citrus Pathogen Phytophthora citrophthora.</title>
        <authorList>
            <person name="Moller H."/>
            <person name="Coetzee B."/>
            <person name="Rose L.J."/>
            <person name="Van Niekerk J.M."/>
        </authorList>
    </citation>
    <scope>NUCLEOTIDE SEQUENCE</scope>
    <source>
        <strain evidence="2">STE-U-9442</strain>
    </source>
</reference>
<keyword evidence="2" id="KW-0132">Cell division</keyword>
<keyword evidence="3" id="KW-1185">Reference proteome</keyword>